<protein>
    <submittedName>
        <fullName evidence="2">Uncharacterized protein</fullName>
    </submittedName>
</protein>
<evidence type="ECO:0000313" key="3">
    <source>
        <dbReference type="Proteomes" id="UP000250241"/>
    </source>
</evidence>
<evidence type="ECO:0000256" key="1">
    <source>
        <dbReference type="SAM" id="MobiDB-lite"/>
    </source>
</evidence>
<dbReference type="KEGG" id="raj:RA11412_0349"/>
<name>A0A2Z5QW69_9MICC</name>
<reference evidence="2 3" key="1">
    <citation type="submission" date="2016-10" db="EMBL/GenBank/DDBJ databases">
        <title>Genome sequence of Rothia aeria strain JCM11412.</title>
        <authorList>
            <person name="Nambu T."/>
        </authorList>
    </citation>
    <scope>NUCLEOTIDE SEQUENCE [LARGE SCALE GENOMIC DNA]</scope>
    <source>
        <strain evidence="2 3">JCM 11412</strain>
    </source>
</reference>
<accession>A0A2Z5QW69</accession>
<proteinExistence type="predicted"/>
<dbReference type="AlphaFoldDB" id="A0A2Z5QW69"/>
<keyword evidence="3" id="KW-1185">Reference proteome</keyword>
<gene>
    <name evidence="2" type="ORF">RA11412_0349</name>
</gene>
<dbReference type="EMBL" id="AP017895">
    <property type="protein sequence ID" value="BAV86648.1"/>
    <property type="molecule type" value="Genomic_DNA"/>
</dbReference>
<feature type="region of interest" description="Disordered" evidence="1">
    <location>
        <begin position="1"/>
        <end position="117"/>
    </location>
</feature>
<feature type="compositionally biased region" description="Gly residues" evidence="1">
    <location>
        <begin position="44"/>
        <end position="55"/>
    </location>
</feature>
<evidence type="ECO:0000313" key="2">
    <source>
        <dbReference type="EMBL" id="BAV86648.1"/>
    </source>
</evidence>
<feature type="compositionally biased region" description="Polar residues" evidence="1">
    <location>
        <begin position="1"/>
        <end position="11"/>
    </location>
</feature>
<sequence length="178" mass="18323">MTIDSGQTLGSSGLMPVDDTPSGSTGQGSSGSPISNSNTDPEGTGTGGGSGGGPGSEELQPDPDETHPDDFILDPGNEKQDPGGGGGGDDKQHHDPNQRNFDDQESNKGGGGVTTSLLNARTLRWNIRNSRSRTTANNKTAPRLLNASNSNSRLIREQGNKKITLSPSLMPSLNGING</sequence>
<feature type="compositionally biased region" description="Basic and acidic residues" evidence="1">
    <location>
        <begin position="88"/>
        <end position="106"/>
    </location>
</feature>
<organism evidence="2 3">
    <name type="scientific">Rothia aeria</name>
    <dbReference type="NCBI Taxonomy" id="172042"/>
    <lineage>
        <taxon>Bacteria</taxon>
        <taxon>Bacillati</taxon>
        <taxon>Actinomycetota</taxon>
        <taxon>Actinomycetes</taxon>
        <taxon>Micrococcales</taxon>
        <taxon>Micrococcaceae</taxon>
        <taxon>Rothia</taxon>
    </lineage>
</organism>
<dbReference type="Proteomes" id="UP000250241">
    <property type="component" value="Chromosome"/>
</dbReference>
<feature type="compositionally biased region" description="Basic and acidic residues" evidence="1">
    <location>
        <begin position="64"/>
        <end position="81"/>
    </location>
</feature>